<protein>
    <submittedName>
        <fullName evidence="3 4">Uncharacterized protein</fullName>
    </submittedName>
</protein>
<dbReference type="PROSITE" id="PS50176">
    <property type="entry name" value="ARM_REPEAT"/>
    <property type="match status" value="3"/>
</dbReference>
<dbReference type="EnsemblPlants" id="Pp3c1_18990V3.2">
    <property type="protein sequence ID" value="Pp3c1_18990V3.2"/>
    <property type="gene ID" value="Pp3c1_18990"/>
</dbReference>
<evidence type="ECO:0000256" key="2">
    <source>
        <dbReference type="SAM" id="MobiDB-lite"/>
    </source>
</evidence>
<evidence type="ECO:0000313" key="3">
    <source>
        <dbReference type="EMBL" id="PNR62403.1"/>
    </source>
</evidence>
<feature type="compositionally biased region" description="Polar residues" evidence="2">
    <location>
        <begin position="338"/>
        <end position="349"/>
    </location>
</feature>
<evidence type="ECO:0000256" key="1">
    <source>
        <dbReference type="PROSITE-ProRule" id="PRU00259"/>
    </source>
</evidence>
<reference evidence="3 5" key="1">
    <citation type="journal article" date="2008" name="Science">
        <title>The Physcomitrella genome reveals evolutionary insights into the conquest of land by plants.</title>
        <authorList>
            <person name="Rensing S."/>
            <person name="Lang D."/>
            <person name="Zimmer A."/>
            <person name="Terry A."/>
            <person name="Salamov A."/>
            <person name="Shapiro H."/>
            <person name="Nishiyama T."/>
            <person name="Perroud P.-F."/>
            <person name="Lindquist E."/>
            <person name="Kamisugi Y."/>
            <person name="Tanahashi T."/>
            <person name="Sakakibara K."/>
            <person name="Fujita T."/>
            <person name="Oishi K."/>
            <person name="Shin-I T."/>
            <person name="Kuroki Y."/>
            <person name="Toyoda A."/>
            <person name="Suzuki Y."/>
            <person name="Hashimoto A."/>
            <person name="Yamaguchi K."/>
            <person name="Sugano A."/>
            <person name="Kohara Y."/>
            <person name="Fujiyama A."/>
            <person name="Anterola A."/>
            <person name="Aoki S."/>
            <person name="Ashton N."/>
            <person name="Barbazuk W.B."/>
            <person name="Barker E."/>
            <person name="Bennetzen J."/>
            <person name="Bezanilla M."/>
            <person name="Blankenship R."/>
            <person name="Cho S.H."/>
            <person name="Dutcher S."/>
            <person name="Estelle M."/>
            <person name="Fawcett J.A."/>
            <person name="Gundlach H."/>
            <person name="Hanada K."/>
            <person name="Heyl A."/>
            <person name="Hicks K.A."/>
            <person name="Hugh J."/>
            <person name="Lohr M."/>
            <person name="Mayer K."/>
            <person name="Melkozernov A."/>
            <person name="Murata T."/>
            <person name="Nelson D."/>
            <person name="Pils B."/>
            <person name="Prigge M."/>
            <person name="Reiss B."/>
            <person name="Renner T."/>
            <person name="Rombauts S."/>
            <person name="Rushton P."/>
            <person name="Sanderfoot A."/>
            <person name="Schween G."/>
            <person name="Shiu S.-H."/>
            <person name="Stueber K."/>
            <person name="Theodoulou F.L."/>
            <person name="Tu H."/>
            <person name="Van de Peer Y."/>
            <person name="Verrier P.J."/>
            <person name="Waters E."/>
            <person name="Wood A."/>
            <person name="Yang L."/>
            <person name="Cove D."/>
            <person name="Cuming A."/>
            <person name="Hasebe M."/>
            <person name="Lucas S."/>
            <person name="Mishler D.B."/>
            <person name="Reski R."/>
            <person name="Grigoriev I."/>
            <person name="Quatrano R.S."/>
            <person name="Boore J.L."/>
        </authorList>
    </citation>
    <scope>NUCLEOTIDE SEQUENCE [LARGE SCALE GENOMIC DNA]</scope>
    <source>
        <strain evidence="4 5">cv. Gransden 2004</strain>
    </source>
</reference>
<dbReference type="InterPro" id="IPR016024">
    <property type="entry name" value="ARM-type_fold"/>
</dbReference>
<dbReference type="AlphaFoldDB" id="A0A2K1L8Q7"/>
<feature type="repeat" description="ARM" evidence="1">
    <location>
        <begin position="148"/>
        <end position="190"/>
    </location>
</feature>
<evidence type="ECO:0000313" key="5">
    <source>
        <dbReference type="Proteomes" id="UP000006727"/>
    </source>
</evidence>
<name>A0A2K1L8Q7_PHYPA</name>
<reference evidence="4" key="3">
    <citation type="submission" date="2020-12" db="UniProtKB">
        <authorList>
            <consortium name="EnsemblPlants"/>
        </authorList>
    </citation>
    <scope>IDENTIFICATION</scope>
</reference>
<dbReference type="InParanoid" id="A0A2K1L8Q7"/>
<gene>
    <name evidence="3" type="ORF">PHYPA_000827</name>
</gene>
<feature type="repeat" description="ARM" evidence="1">
    <location>
        <begin position="107"/>
        <end position="149"/>
    </location>
</feature>
<dbReference type="Pfam" id="PF00514">
    <property type="entry name" value="Arm"/>
    <property type="match status" value="2"/>
</dbReference>
<dbReference type="EnsemblPlants" id="Pp3c1_18990V3.1">
    <property type="protein sequence ID" value="Pp3c1_18990V3.1"/>
    <property type="gene ID" value="Pp3c1_18990"/>
</dbReference>
<dbReference type="EMBL" id="ABEU02000001">
    <property type="protein sequence ID" value="PNR62403.1"/>
    <property type="molecule type" value="Genomic_DNA"/>
</dbReference>
<feature type="repeat" description="ARM" evidence="1">
    <location>
        <begin position="189"/>
        <end position="231"/>
    </location>
</feature>
<accession>A0A2K1L8Q7</accession>
<dbReference type="InterPro" id="IPR000225">
    <property type="entry name" value="Armadillo"/>
</dbReference>
<keyword evidence="5" id="KW-1185">Reference proteome</keyword>
<feature type="region of interest" description="Disordered" evidence="2">
    <location>
        <begin position="330"/>
        <end position="372"/>
    </location>
</feature>
<organism evidence="3">
    <name type="scientific">Physcomitrium patens</name>
    <name type="common">Spreading-leaved earth moss</name>
    <name type="synonym">Physcomitrella patens</name>
    <dbReference type="NCBI Taxonomy" id="3218"/>
    <lineage>
        <taxon>Eukaryota</taxon>
        <taxon>Viridiplantae</taxon>
        <taxon>Streptophyta</taxon>
        <taxon>Embryophyta</taxon>
        <taxon>Bryophyta</taxon>
        <taxon>Bryophytina</taxon>
        <taxon>Bryopsida</taxon>
        <taxon>Funariidae</taxon>
        <taxon>Funariales</taxon>
        <taxon>Funariaceae</taxon>
        <taxon>Physcomitrium</taxon>
    </lineage>
</organism>
<dbReference type="SUPFAM" id="SSF48371">
    <property type="entry name" value="ARM repeat"/>
    <property type="match status" value="1"/>
</dbReference>
<dbReference type="PANTHER" id="PTHR15599">
    <property type="entry name" value="RTDR1"/>
    <property type="match status" value="1"/>
</dbReference>
<proteinExistence type="predicted"/>
<evidence type="ECO:0000313" key="4">
    <source>
        <dbReference type="EnsemblPlants" id="Pp3c1_18990V3.1"/>
    </source>
</evidence>
<dbReference type="InterPro" id="IPR042856">
    <property type="entry name" value="RSP14"/>
</dbReference>
<dbReference type="Gramene" id="Pp3c1_18990V3.1">
    <property type="protein sequence ID" value="Pp3c1_18990V3.1"/>
    <property type="gene ID" value="Pp3c1_18990"/>
</dbReference>
<dbReference type="InterPro" id="IPR011989">
    <property type="entry name" value="ARM-like"/>
</dbReference>
<dbReference type="PaxDb" id="3218-PP1S43_93V6.1"/>
<sequence>MMESLGPLSAGNDDCQDARELEEAKAKLSQPTKWLIEQQTLLQFLTQLKVLSRKETNRKALGQKAIAQLLKHLSDHSVDTKILAEGANVVLNVCYERDNVRALLACGGASTLVEFLTSKDEELQANAAGALQSICFQPEGRTVVRSLGAIPPLVDLLSSGSLNVRARAVGALHNISSDEDSIRVIRRRGGIRWLVRLLHHTQPCVCGSAAGALQNVSREVASRLLIRDSDAINSLIKLLQSTEVQTQVCAAGALLNVLGPELCDEGNPTPQGLKRREAFVKTITLILVASIIKQTVFTKQTRNIIASATKNSIAPVITKSSSPTWPKMTPYPLGGISPSRTQTAPSIPSYSRFRGDDHSQVPKPPLNTDWSLGLIPPGRRALFLDENKNARADKQSMD</sequence>
<dbReference type="SMART" id="SM00185">
    <property type="entry name" value="ARM"/>
    <property type="match status" value="5"/>
</dbReference>
<dbReference type="Gramene" id="Pp3c1_18990V3.2">
    <property type="protein sequence ID" value="Pp3c1_18990V3.2"/>
    <property type="gene ID" value="Pp3c1_18990"/>
</dbReference>
<dbReference type="Proteomes" id="UP000006727">
    <property type="component" value="Chromosome 1"/>
</dbReference>
<reference evidence="3 5" key="2">
    <citation type="journal article" date="2018" name="Plant J.">
        <title>The Physcomitrella patens chromosome-scale assembly reveals moss genome structure and evolution.</title>
        <authorList>
            <person name="Lang D."/>
            <person name="Ullrich K.K."/>
            <person name="Murat F."/>
            <person name="Fuchs J."/>
            <person name="Jenkins J."/>
            <person name="Haas F.B."/>
            <person name="Piednoel M."/>
            <person name="Gundlach H."/>
            <person name="Van Bel M."/>
            <person name="Meyberg R."/>
            <person name="Vives C."/>
            <person name="Morata J."/>
            <person name="Symeonidi A."/>
            <person name="Hiss M."/>
            <person name="Muchero W."/>
            <person name="Kamisugi Y."/>
            <person name="Saleh O."/>
            <person name="Blanc G."/>
            <person name="Decker E.L."/>
            <person name="van Gessel N."/>
            <person name="Grimwood J."/>
            <person name="Hayes R.D."/>
            <person name="Graham S.W."/>
            <person name="Gunter L.E."/>
            <person name="McDaniel S.F."/>
            <person name="Hoernstein S.N.W."/>
            <person name="Larsson A."/>
            <person name="Li F.W."/>
            <person name="Perroud P.F."/>
            <person name="Phillips J."/>
            <person name="Ranjan P."/>
            <person name="Rokshar D.S."/>
            <person name="Rothfels C.J."/>
            <person name="Schneider L."/>
            <person name="Shu S."/>
            <person name="Stevenson D.W."/>
            <person name="Thummler F."/>
            <person name="Tillich M."/>
            <person name="Villarreal Aguilar J.C."/>
            <person name="Widiez T."/>
            <person name="Wong G.K."/>
            <person name="Wymore A."/>
            <person name="Zhang Y."/>
            <person name="Zimmer A.D."/>
            <person name="Quatrano R.S."/>
            <person name="Mayer K.F.X."/>
            <person name="Goodstein D."/>
            <person name="Casacuberta J.M."/>
            <person name="Vandepoele K."/>
            <person name="Reski R."/>
            <person name="Cuming A.C."/>
            <person name="Tuskan G.A."/>
            <person name="Maumus F."/>
            <person name="Salse J."/>
            <person name="Schmutz J."/>
            <person name="Rensing S.A."/>
        </authorList>
    </citation>
    <scope>NUCLEOTIDE SEQUENCE [LARGE SCALE GENOMIC DNA]</scope>
    <source>
        <strain evidence="4 5">cv. Gransden 2004</strain>
    </source>
</reference>
<dbReference type="Gene3D" id="1.25.10.10">
    <property type="entry name" value="Leucine-rich Repeat Variant"/>
    <property type="match status" value="1"/>
</dbReference>
<dbReference type="PANTHER" id="PTHR15599:SF3">
    <property type="entry name" value="ARMADILLO REPEAT-CONTAINING DOMAIN-CONTAINING PROTEIN"/>
    <property type="match status" value="1"/>
</dbReference>